<gene>
    <name evidence="8" type="ORF">OIDMADRAFT_37949</name>
</gene>
<name>A0A0C3I1T0_OIDMZ</name>
<dbReference type="InterPro" id="IPR002401">
    <property type="entry name" value="Cyt_P450_E_grp-I"/>
</dbReference>
<reference evidence="8 9" key="1">
    <citation type="submission" date="2014-04" db="EMBL/GenBank/DDBJ databases">
        <authorList>
            <consortium name="DOE Joint Genome Institute"/>
            <person name="Kuo A."/>
            <person name="Martino E."/>
            <person name="Perotto S."/>
            <person name="Kohler A."/>
            <person name="Nagy L.G."/>
            <person name="Floudas D."/>
            <person name="Copeland A."/>
            <person name="Barry K.W."/>
            <person name="Cichocki N."/>
            <person name="Veneault-Fourrey C."/>
            <person name="LaButti K."/>
            <person name="Lindquist E.A."/>
            <person name="Lipzen A."/>
            <person name="Lundell T."/>
            <person name="Morin E."/>
            <person name="Murat C."/>
            <person name="Sun H."/>
            <person name="Tunlid A."/>
            <person name="Henrissat B."/>
            <person name="Grigoriev I.V."/>
            <person name="Hibbett D.S."/>
            <person name="Martin F."/>
            <person name="Nordberg H.P."/>
            <person name="Cantor M.N."/>
            <person name="Hua S.X."/>
        </authorList>
    </citation>
    <scope>NUCLEOTIDE SEQUENCE [LARGE SCALE GENOMIC DNA]</scope>
    <source>
        <strain evidence="8 9">Zn</strain>
    </source>
</reference>
<protein>
    <recommendedName>
        <fullName evidence="10">Cytochrome P450</fullName>
    </recommendedName>
</protein>
<dbReference type="Proteomes" id="UP000054321">
    <property type="component" value="Unassembled WGS sequence"/>
</dbReference>
<keyword evidence="3 6" id="KW-0479">Metal-binding</keyword>
<proteinExistence type="inferred from homology"/>
<evidence type="ECO:0008006" key="10">
    <source>
        <dbReference type="Google" id="ProtNLM"/>
    </source>
</evidence>
<dbReference type="PANTHER" id="PTHR24305">
    <property type="entry name" value="CYTOCHROME P450"/>
    <property type="match status" value="1"/>
</dbReference>
<dbReference type="EMBL" id="KN832870">
    <property type="protein sequence ID" value="KIN09020.1"/>
    <property type="molecule type" value="Genomic_DNA"/>
</dbReference>
<dbReference type="Pfam" id="PF00067">
    <property type="entry name" value="p450"/>
    <property type="match status" value="1"/>
</dbReference>
<dbReference type="InterPro" id="IPR017972">
    <property type="entry name" value="Cyt_P450_CS"/>
</dbReference>
<keyword evidence="7" id="KW-0503">Monooxygenase</keyword>
<evidence type="ECO:0000313" key="9">
    <source>
        <dbReference type="Proteomes" id="UP000054321"/>
    </source>
</evidence>
<evidence type="ECO:0000256" key="7">
    <source>
        <dbReference type="RuleBase" id="RU000461"/>
    </source>
</evidence>
<dbReference type="PROSITE" id="PS00086">
    <property type="entry name" value="CYTOCHROME_P450"/>
    <property type="match status" value="1"/>
</dbReference>
<reference evidence="9" key="2">
    <citation type="submission" date="2015-01" db="EMBL/GenBank/DDBJ databases">
        <title>Evolutionary Origins and Diversification of the Mycorrhizal Mutualists.</title>
        <authorList>
            <consortium name="DOE Joint Genome Institute"/>
            <consortium name="Mycorrhizal Genomics Consortium"/>
            <person name="Kohler A."/>
            <person name="Kuo A."/>
            <person name="Nagy L.G."/>
            <person name="Floudas D."/>
            <person name="Copeland A."/>
            <person name="Barry K.W."/>
            <person name="Cichocki N."/>
            <person name="Veneault-Fourrey C."/>
            <person name="LaButti K."/>
            <person name="Lindquist E.A."/>
            <person name="Lipzen A."/>
            <person name="Lundell T."/>
            <person name="Morin E."/>
            <person name="Murat C."/>
            <person name="Riley R."/>
            <person name="Ohm R."/>
            <person name="Sun H."/>
            <person name="Tunlid A."/>
            <person name="Henrissat B."/>
            <person name="Grigoriev I.V."/>
            <person name="Hibbett D.S."/>
            <person name="Martin F."/>
        </authorList>
    </citation>
    <scope>NUCLEOTIDE SEQUENCE [LARGE SCALE GENOMIC DNA]</scope>
    <source>
        <strain evidence="9">Zn</strain>
    </source>
</reference>
<sequence length="469" mass="53065">MLTVQRFFSSALRSFPGPWYSKWTNLVLKYHVLMGRRAFYIHDLHRRYGSVVRTALNELDVSDLESFREIHKITGGFLKSPWYQKMRETPVPDTFTFIDPKAHAARRRLLARPFSNSSLRAAWEEFVKDRAYLAVAKIKREAEQGEANVLKWWTLMAYDIITKITFGENPQMLESGRKSSDVNDLESIIVLSNIRVEMKQIFNLIASIPIGPLRHLRETKARFDKQGWKAVENAKKNNLGRANVFTDIISHSKNSDSGLRDVDAATEAQNLIVGGSDTTAATLTYLIWVVLKTPELHSVLKKECAGLPPNFSDVDLEKQGTLNAVINETLRLYGAAPGSLPRIVPPGGATMAGRYVREGVTVCTQAYTIHRDPEIFDRPEMFDHTRWLQGKQSEIQTTAFHPFGAGSRTCLGMHLARMEMRYATAFFFRECAEARLADSTTPESMAMKNYFLIFPASRRCGVTMDGLDG</sequence>
<evidence type="ECO:0000256" key="4">
    <source>
        <dbReference type="ARBA" id="ARBA00023002"/>
    </source>
</evidence>
<keyword evidence="5 6" id="KW-0408">Iron</keyword>
<feature type="binding site" description="axial binding residue" evidence="6">
    <location>
        <position position="410"/>
    </location>
    <ligand>
        <name>heme</name>
        <dbReference type="ChEBI" id="CHEBI:30413"/>
    </ligand>
    <ligandPart>
        <name>Fe</name>
        <dbReference type="ChEBI" id="CHEBI:18248"/>
    </ligandPart>
</feature>
<dbReference type="PANTHER" id="PTHR24305:SF96">
    <property type="entry name" value="CYTOCHROME P450 MONOOXYGENASE STCB-RELATED"/>
    <property type="match status" value="1"/>
</dbReference>
<dbReference type="PRINTS" id="PR00463">
    <property type="entry name" value="EP450I"/>
</dbReference>
<dbReference type="PRINTS" id="PR00385">
    <property type="entry name" value="P450"/>
</dbReference>
<dbReference type="Gene3D" id="1.10.630.10">
    <property type="entry name" value="Cytochrome P450"/>
    <property type="match status" value="1"/>
</dbReference>
<dbReference type="GO" id="GO:0016705">
    <property type="term" value="F:oxidoreductase activity, acting on paired donors, with incorporation or reduction of molecular oxygen"/>
    <property type="evidence" value="ECO:0007669"/>
    <property type="project" value="InterPro"/>
</dbReference>
<dbReference type="SUPFAM" id="SSF48264">
    <property type="entry name" value="Cytochrome P450"/>
    <property type="match status" value="1"/>
</dbReference>
<evidence type="ECO:0000256" key="2">
    <source>
        <dbReference type="ARBA" id="ARBA00010617"/>
    </source>
</evidence>
<dbReference type="InterPro" id="IPR050121">
    <property type="entry name" value="Cytochrome_P450_monoxygenase"/>
</dbReference>
<dbReference type="CDD" id="cd11059">
    <property type="entry name" value="CYP_fungal"/>
    <property type="match status" value="1"/>
</dbReference>
<dbReference type="GO" id="GO:0005506">
    <property type="term" value="F:iron ion binding"/>
    <property type="evidence" value="ECO:0007669"/>
    <property type="project" value="InterPro"/>
</dbReference>
<keyword evidence="9" id="KW-1185">Reference proteome</keyword>
<organism evidence="8 9">
    <name type="scientific">Oidiodendron maius (strain Zn)</name>
    <dbReference type="NCBI Taxonomy" id="913774"/>
    <lineage>
        <taxon>Eukaryota</taxon>
        <taxon>Fungi</taxon>
        <taxon>Dikarya</taxon>
        <taxon>Ascomycota</taxon>
        <taxon>Pezizomycotina</taxon>
        <taxon>Leotiomycetes</taxon>
        <taxon>Leotiomycetes incertae sedis</taxon>
        <taxon>Myxotrichaceae</taxon>
        <taxon>Oidiodendron</taxon>
    </lineage>
</organism>
<dbReference type="OrthoDB" id="1470350at2759"/>
<dbReference type="GO" id="GO:0004497">
    <property type="term" value="F:monooxygenase activity"/>
    <property type="evidence" value="ECO:0007669"/>
    <property type="project" value="UniProtKB-KW"/>
</dbReference>
<dbReference type="InParanoid" id="A0A0C3I1T0"/>
<accession>A0A0C3I1T0</accession>
<evidence type="ECO:0000256" key="6">
    <source>
        <dbReference type="PIRSR" id="PIRSR602401-1"/>
    </source>
</evidence>
<keyword evidence="6 7" id="KW-0349">Heme</keyword>
<dbReference type="AlphaFoldDB" id="A0A0C3I1T0"/>
<comment type="similarity">
    <text evidence="2 7">Belongs to the cytochrome P450 family.</text>
</comment>
<evidence type="ECO:0000313" key="8">
    <source>
        <dbReference type="EMBL" id="KIN09020.1"/>
    </source>
</evidence>
<comment type="cofactor">
    <cofactor evidence="1 6">
        <name>heme</name>
        <dbReference type="ChEBI" id="CHEBI:30413"/>
    </cofactor>
</comment>
<evidence type="ECO:0000256" key="3">
    <source>
        <dbReference type="ARBA" id="ARBA00022723"/>
    </source>
</evidence>
<dbReference type="InterPro" id="IPR001128">
    <property type="entry name" value="Cyt_P450"/>
</dbReference>
<evidence type="ECO:0000256" key="1">
    <source>
        <dbReference type="ARBA" id="ARBA00001971"/>
    </source>
</evidence>
<evidence type="ECO:0000256" key="5">
    <source>
        <dbReference type="ARBA" id="ARBA00023004"/>
    </source>
</evidence>
<dbReference type="GO" id="GO:0020037">
    <property type="term" value="F:heme binding"/>
    <property type="evidence" value="ECO:0007669"/>
    <property type="project" value="InterPro"/>
</dbReference>
<dbReference type="STRING" id="913774.A0A0C3I1T0"/>
<dbReference type="HOGENOM" id="CLU_001570_14_2_1"/>
<keyword evidence="4 7" id="KW-0560">Oxidoreductase</keyword>
<dbReference type="InterPro" id="IPR036396">
    <property type="entry name" value="Cyt_P450_sf"/>
</dbReference>